<dbReference type="Gene3D" id="2.60.120.10">
    <property type="entry name" value="Jelly Rolls"/>
    <property type="match status" value="1"/>
</dbReference>
<dbReference type="InterPro" id="IPR011051">
    <property type="entry name" value="RmlC_Cupin_sf"/>
</dbReference>
<dbReference type="PANTHER" id="PTHR40112">
    <property type="entry name" value="H2HPP ISOMERASE"/>
    <property type="match status" value="1"/>
</dbReference>
<evidence type="ECO:0000313" key="3">
    <source>
        <dbReference type="Proteomes" id="UP000184671"/>
    </source>
</evidence>
<accession>A0A1M4MME2</accession>
<protein>
    <recommendedName>
        <fullName evidence="1">Cupin type-2 domain-containing protein</fullName>
    </recommendedName>
</protein>
<evidence type="ECO:0000259" key="1">
    <source>
        <dbReference type="Pfam" id="PF07883"/>
    </source>
</evidence>
<dbReference type="Proteomes" id="UP000184671">
    <property type="component" value="Unassembled WGS sequence"/>
</dbReference>
<dbReference type="CDD" id="cd06984">
    <property type="entry name" value="cupin_Moth_1897"/>
    <property type="match status" value="1"/>
</dbReference>
<dbReference type="OrthoDB" id="114121at2157"/>
<gene>
    <name evidence="2" type="ORF">L21_2025</name>
</gene>
<dbReference type="InterPro" id="IPR052535">
    <property type="entry name" value="Bacilysin_H2HPP_isomerase"/>
</dbReference>
<dbReference type="EMBL" id="FMID01000047">
    <property type="protein sequence ID" value="SCL76104.1"/>
    <property type="molecule type" value="Genomic_DNA"/>
</dbReference>
<dbReference type="STRING" id="118126.L21_2025"/>
<proteinExistence type="predicted"/>
<dbReference type="PANTHER" id="PTHR40112:SF1">
    <property type="entry name" value="H2HPP ISOMERASE"/>
    <property type="match status" value="1"/>
</dbReference>
<dbReference type="InterPro" id="IPR013096">
    <property type="entry name" value="Cupin_2"/>
</dbReference>
<sequence>MKIVDVAKEPVSETPHHVDARKVYDTEHATAVVITLAPGESLKKHITPVDVFFYVLEGTGIVEIGDERAEVGKDHLVDSPAKIPHRWMNESDGTFRVLVVKVPRPTTGTRLL</sequence>
<name>A0A1M4MME2_9EURY</name>
<dbReference type="InterPro" id="IPR014710">
    <property type="entry name" value="RmlC-like_jellyroll"/>
</dbReference>
<dbReference type="AlphaFoldDB" id="A0A1M4MME2"/>
<reference evidence="2 3" key="1">
    <citation type="submission" date="2016-08" db="EMBL/GenBank/DDBJ databases">
        <authorList>
            <person name="Seilhamer J.J."/>
        </authorList>
    </citation>
    <scope>NUCLEOTIDE SEQUENCE [LARGE SCALE GENOMIC DNA]</scope>
    <source>
        <strain evidence="2">L21-II-0</strain>
    </source>
</reference>
<dbReference type="RefSeq" id="WP_074370423.1">
    <property type="nucleotide sequence ID" value="NZ_FMID01000047.1"/>
</dbReference>
<dbReference type="Pfam" id="PF07883">
    <property type="entry name" value="Cupin_2"/>
    <property type="match status" value="1"/>
</dbReference>
<organism evidence="2 3">
    <name type="scientific">Methanoculleus chikugoensis</name>
    <dbReference type="NCBI Taxonomy" id="118126"/>
    <lineage>
        <taxon>Archaea</taxon>
        <taxon>Methanobacteriati</taxon>
        <taxon>Methanobacteriota</taxon>
        <taxon>Stenosarchaea group</taxon>
        <taxon>Methanomicrobia</taxon>
        <taxon>Methanomicrobiales</taxon>
        <taxon>Methanomicrobiaceae</taxon>
        <taxon>Methanoculleus</taxon>
    </lineage>
</organism>
<feature type="domain" description="Cupin type-2" evidence="1">
    <location>
        <begin position="33"/>
        <end position="100"/>
    </location>
</feature>
<evidence type="ECO:0000313" key="2">
    <source>
        <dbReference type="EMBL" id="SCL76104.1"/>
    </source>
</evidence>
<dbReference type="SUPFAM" id="SSF51182">
    <property type="entry name" value="RmlC-like cupins"/>
    <property type="match status" value="1"/>
</dbReference>